<dbReference type="Pfam" id="PF00025">
    <property type="entry name" value="Arf"/>
    <property type="match status" value="1"/>
</dbReference>
<protein>
    <recommendedName>
        <fullName evidence="4">GTP-binding protein</fullName>
    </recommendedName>
</protein>
<evidence type="ECO:0000256" key="2">
    <source>
        <dbReference type="ARBA" id="ARBA00023134"/>
    </source>
</evidence>
<dbReference type="InterPro" id="IPR044612">
    <property type="entry name" value="ARL2/3"/>
</dbReference>
<dbReference type="SUPFAM" id="SSF52540">
    <property type="entry name" value="P-loop containing nucleoside triphosphate hydrolases"/>
    <property type="match status" value="1"/>
</dbReference>
<dbReference type="PANTHER" id="PTHR45697">
    <property type="entry name" value="ADP-RIBOSYLATION FACTOR-LIKE PROTEIN 2-RELATED"/>
    <property type="match status" value="1"/>
</dbReference>
<dbReference type="PROSITE" id="PS51417">
    <property type="entry name" value="ARF"/>
    <property type="match status" value="1"/>
</dbReference>
<name>A0A9Y1FLZ5_9ARCH</name>
<dbReference type="AlphaFoldDB" id="A0A9Y1FLZ5"/>
<proteinExistence type="predicted"/>
<dbReference type="PRINTS" id="PR00328">
    <property type="entry name" value="SAR1GTPBP"/>
</dbReference>
<dbReference type="Gene3D" id="3.40.50.300">
    <property type="entry name" value="P-loop containing nucleotide triphosphate hydrolases"/>
    <property type="match status" value="1"/>
</dbReference>
<dbReference type="SMART" id="SM00177">
    <property type="entry name" value="ARF"/>
    <property type="match status" value="1"/>
</dbReference>
<sequence>MSSYLSFLRDKVISQKGEKIPHIAILGLDKSGKSTTVNRLLFGTVSDANPPQSTCFINIYYGKSLISVLEADEETARESPYFQDILSQIDGVIFIIDTETKRHVEASFEYIYSLLDKIPQQTPMLFLANKMDIENAIPFEEILLDPAFQVITDDINRSVSIYDISAKTGENFYTAFDWIISRITGRTPLREEVTLKRVIILQEGGVPAFDHTFDTKIEEHDSTLLGGLISALNIMATTIFESESVMDIVKLGHFKLVIRKMQGWTGVLFVNRDDSESKAQSLAEEILKAFIEEKNRKPDQELARETKYELLHKIPEIAILLDQELDQEIN</sequence>
<evidence type="ECO:0008006" key="4">
    <source>
        <dbReference type="Google" id="ProtNLM"/>
    </source>
</evidence>
<keyword evidence="2" id="KW-0342">GTP-binding</keyword>
<dbReference type="Proteomes" id="UP001201020">
    <property type="component" value="Chromosome"/>
</dbReference>
<evidence type="ECO:0000256" key="1">
    <source>
        <dbReference type="ARBA" id="ARBA00022741"/>
    </source>
</evidence>
<reference evidence="3" key="1">
    <citation type="journal article" date="2022" name="Nat. Microbiol.">
        <title>Unique mobile elements and scalable gene flow at the prokaryote-eukaryote boundary revealed by circularized Asgard archaea genomes.</title>
        <authorList>
            <person name="Wu F."/>
            <person name="Speth D.R."/>
            <person name="Philosof A."/>
            <person name="Cremiere A."/>
            <person name="Narayanan A."/>
            <person name="Barco R.A."/>
            <person name="Connon S.A."/>
            <person name="Amend J.P."/>
            <person name="Antoshechkin I.A."/>
            <person name="Orphan V.J."/>
        </authorList>
    </citation>
    <scope>NUCLEOTIDE SEQUENCE</scope>
    <source>
        <strain evidence="3">PM71</strain>
    </source>
</reference>
<dbReference type="InterPro" id="IPR027417">
    <property type="entry name" value="P-loop_NTPase"/>
</dbReference>
<gene>
    <name evidence="3" type="ORF">K9W45_05350</name>
</gene>
<keyword evidence="1" id="KW-0547">Nucleotide-binding</keyword>
<dbReference type="GO" id="GO:0003924">
    <property type="term" value="F:GTPase activity"/>
    <property type="evidence" value="ECO:0007669"/>
    <property type="project" value="InterPro"/>
</dbReference>
<evidence type="ECO:0000313" key="3">
    <source>
        <dbReference type="EMBL" id="UJG41890.1"/>
    </source>
</evidence>
<dbReference type="GO" id="GO:0005525">
    <property type="term" value="F:GTP binding"/>
    <property type="evidence" value="ECO:0007669"/>
    <property type="project" value="UniProtKB-KW"/>
</dbReference>
<dbReference type="InterPro" id="IPR006689">
    <property type="entry name" value="Small_GTPase_ARF/SAR"/>
</dbReference>
<dbReference type="EMBL" id="CP084166">
    <property type="protein sequence ID" value="UJG41890.1"/>
    <property type="molecule type" value="Genomic_DNA"/>
</dbReference>
<accession>A0A9Y1FLZ5</accession>
<organism evidence="3">
    <name type="scientific">Candidatus Heimdallarchaeum aukensis</name>
    <dbReference type="NCBI Taxonomy" id="2876573"/>
    <lineage>
        <taxon>Archaea</taxon>
        <taxon>Promethearchaeati</taxon>
        <taxon>Candidatus Heimdallarchaeota</taxon>
        <taxon>Candidatus Heimdallarchaeia (ex Rinke et al. 2021) (nom. nud.)</taxon>
        <taxon>Candidatus Heimdallarchaeales</taxon>
        <taxon>Candidatus Heimdallarchaeaceae</taxon>
        <taxon>Candidatus Heimdallarchaeum</taxon>
    </lineage>
</organism>